<evidence type="ECO:0000256" key="1">
    <source>
        <dbReference type="SAM" id="Coils"/>
    </source>
</evidence>
<organism evidence="5 6">
    <name type="scientific">Lachnotalea glycerini</name>
    <dbReference type="NCBI Taxonomy" id="1763509"/>
    <lineage>
        <taxon>Bacteria</taxon>
        <taxon>Bacillati</taxon>
        <taxon>Bacillota</taxon>
        <taxon>Clostridia</taxon>
        <taxon>Lachnospirales</taxon>
        <taxon>Lachnospiraceae</taxon>
        <taxon>Lachnotalea</taxon>
    </lineage>
</organism>
<accession>A0A371JKJ0</accession>
<sequence length="538" mass="62527">MGRKFTNNELNKCNKTELVNIVLSLQDQMDKLNENFENLIEQLRISNQHQFGRQSEKLDGQLSFFNECEYLSEDVVSEPSMEDIIPPKTRSVKQKGKRNADLKDFPEEAFNHDTTKEQLDSFFGKDNWREMPVEEYKRLRYEPASWTVEKHMVHVYVGTDGDHQDEFIRGERPKDLLRNSILTPSLGAAIINAKYVNSIPLNRIEQEFQRNGVNISRQTMANWVIQCANKYFMPMYEYLHTLLMAYHVTQADETPVEIIHDDRPAGSKSYMWVHRSGELYTEQPIVLYEYQKTRHSDHPKEFYKNYNGILVTDGLEQYHKISRELDGLTNANCWAHARRDYSDAVKAIGKDNEKAIKQSVAYQALARIATIYKLEETLKPLSSKERLKERQTSIRPLVEEYFAWAKERLADTSCIPKGATAKGLNYSVNQEEYLKVFLTDGDVPIDNSASERSIRTFCIGKKNWVIINTIKGAKASAVMYSISETAKLNNLNPYYYFMHLLNMIPKLMDEQGNIETSKLDSLLPWSKDLPMKCYKPRR</sequence>
<dbReference type="Pfam" id="PF03050">
    <property type="entry name" value="DDE_Tnp_IS66"/>
    <property type="match status" value="1"/>
</dbReference>
<dbReference type="Pfam" id="PF13007">
    <property type="entry name" value="LZ_Tnp_IS66"/>
    <property type="match status" value="1"/>
</dbReference>
<proteinExistence type="predicted"/>
<evidence type="ECO:0000259" key="3">
    <source>
        <dbReference type="Pfam" id="PF13007"/>
    </source>
</evidence>
<feature type="domain" description="Transposase TnpC homeodomain" evidence="3">
    <location>
        <begin position="39"/>
        <end position="106"/>
    </location>
</feature>
<dbReference type="RefSeq" id="WP_115804119.1">
    <property type="nucleotide sequence ID" value="NZ_NOKA02000001.1"/>
</dbReference>
<evidence type="ECO:0000259" key="2">
    <source>
        <dbReference type="Pfam" id="PF03050"/>
    </source>
</evidence>
<protein>
    <submittedName>
        <fullName evidence="5">IS66 family transposase</fullName>
    </submittedName>
</protein>
<evidence type="ECO:0000259" key="4">
    <source>
        <dbReference type="Pfam" id="PF13817"/>
    </source>
</evidence>
<dbReference type="InterPro" id="IPR039552">
    <property type="entry name" value="IS66_C"/>
</dbReference>
<evidence type="ECO:0000313" key="6">
    <source>
        <dbReference type="Proteomes" id="UP000216411"/>
    </source>
</evidence>
<feature type="domain" description="Transposase IS66 central" evidence="2">
    <location>
        <begin position="180"/>
        <end position="474"/>
    </location>
</feature>
<dbReference type="PANTHER" id="PTHR33678">
    <property type="entry name" value="BLL1576 PROTEIN"/>
    <property type="match status" value="1"/>
</dbReference>
<reference evidence="5 6" key="1">
    <citation type="journal article" date="2017" name="Genome Announc.">
        <title>Draft Genome Sequence of a Sporulating and Motile Strain of Lachnotalea glycerini Isolated from Water in Quebec City, Canada.</title>
        <authorList>
            <person name="Maheux A.F."/>
            <person name="Boudreau D.K."/>
            <person name="Berube E."/>
            <person name="Boissinot M."/>
            <person name="Raymond F."/>
            <person name="Brodeur S."/>
            <person name="Corbeil J."/>
            <person name="Isabel S."/>
            <person name="Omar R.F."/>
            <person name="Bergeron M.G."/>
        </authorList>
    </citation>
    <scope>NUCLEOTIDE SEQUENCE [LARGE SCALE GENOMIC DNA]</scope>
    <source>
        <strain evidence="5 6">CCRI-19302</strain>
    </source>
</reference>
<feature type="coiled-coil region" evidence="1">
    <location>
        <begin position="15"/>
        <end position="49"/>
    </location>
</feature>
<evidence type="ECO:0000313" key="5">
    <source>
        <dbReference type="EMBL" id="RDY33237.1"/>
    </source>
</evidence>
<dbReference type="Proteomes" id="UP000216411">
    <property type="component" value="Unassembled WGS sequence"/>
</dbReference>
<dbReference type="Pfam" id="PF13817">
    <property type="entry name" value="DDE_Tnp_IS66_C"/>
    <property type="match status" value="1"/>
</dbReference>
<dbReference type="InterPro" id="IPR052344">
    <property type="entry name" value="Transposase-related"/>
</dbReference>
<keyword evidence="1" id="KW-0175">Coiled coil</keyword>
<dbReference type="AlphaFoldDB" id="A0A371JKJ0"/>
<dbReference type="EMBL" id="NOKA02000001">
    <property type="protein sequence ID" value="RDY33237.1"/>
    <property type="molecule type" value="Genomic_DNA"/>
</dbReference>
<dbReference type="InterPro" id="IPR004291">
    <property type="entry name" value="Transposase_IS66_central"/>
</dbReference>
<name>A0A371JKJ0_9FIRM</name>
<dbReference type="InterPro" id="IPR024463">
    <property type="entry name" value="Transposase_TnpC_homeodom"/>
</dbReference>
<dbReference type="NCBIfam" id="NF033517">
    <property type="entry name" value="transpos_IS66"/>
    <property type="match status" value="1"/>
</dbReference>
<gene>
    <name evidence="5" type="ORF">CG710_001555</name>
</gene>
<comment type="caution">
    <text evidence="5">The sequence shown here is derived from an EMBL/GenBank/DDBJ whole genome shotgun (WGS) entry which is preliminary data.</text>
</comment>
<dbReference type="OrthoDB" id="9760067at2"/>
<keyword evidence="6" id="KW-1185">Reference proteome</keyword>
<feature type="domain" description="Transposase IS66 C-terminal" evidence="4">
    <location>
        <begin position="481"/>
        <end position="525"/>
    </location>
</feature>